<protein>
    <submittedName>
        <fullName evidence="3">Class I SAM-dependent methyltransferase</fullName>
    </submittedName>
</protein>
<dbReference type="Pfam" id="PF13439">
    <property type="entry name" value="Glyco_transf_4"/>
    <property type="match status" value="1"/>
</dbReference>
<sequence>MNPELRQSIGQACKQRAEQIFREEQMMQKTLKVIERALLPDGDYVSPGFEIIQPDKYFPNMIVGDTKTCRWSYLRREISHNWYVDKRQSSIGFLSRDEAHILYNTALKFKGKKALEIGCWLGWSACHIALAAVELDVIDPLLAKEDIYESVSSSLRSAGILDSVNLVAGYSPQKVDELAKQLQRKWSLIFIDGDHEAPGPLNDAIICEQLAEADALIVFHDLNSPDVAQGLDYLRQKGWNTMVYQTMQIMGVAWRGNVEPVQHQPDPKVNWNLPKHLHTYYISGLSTVSPQEEFEEILNAVRPYTLLSEKRLFSLYSLAKKVCLEDIPGNFVECGSYKGGAAALLATVIKRYSLRPRLLYACDTFEGMPEPSEFDRHKGVEANLTGFGVGTLKAPISENLNLICQLLNVQEIVVPVKGLFAETLPQYKLEINQIALLHADGDWYESTMDIFNNLYESVVPNGIVQIDDYGHWEGCRKAVHEFEKLKGERFILHDIDYTGVWFQKLVTLKQISPIIIVDGVFFQLYQTGIARVWKSLLEEWNNNGFAKHIVVLDRAGTAPKIPGIRYRAVPAYDYNNTDADREMLQQACDEEGADLFISSYYTTPITTPSVFMAHDMIPELLGWNLENPMWREKHYGIQHASAYIAVSENTANDLVKCFPEIPLDSVIVAKNGVNHQIFSPVTQQKINAFKIKYGVIKPYFLLVGAGTGYKNSILFFKAFSQLINSYGFDVVLTGSGGLLAPEFRTYTSGSIVHTMQLSDEELAIAYSGALALVYPSKYEGFGMPIVEAMACGCPVITCPNASIPEVAGEAAIYVNDDDVDGLANALCDVQKPGVRQTLIAAGLAQVKKFSWSEMAEIVSSALVDATLLNLNLKEINFIIFPDWSQTEETISLELQAVIKAVATHIDSEKITLLINNSDIADEDAELLLSSVAMNLLMEEDLDISEGLEISLVGNLSETQWSALLPRIHARIILEHENQDAIIQAKADTLTYYELESLNPVKNEQFFFA</sequence>
<gene>
    <name evidence="3" type="ORF">I8748_21985</name>
</gene>
<dbReference type="GO" id="GO:0016757">
    <property type="term" value="F:glycosyltransferase activity"/>
    <property type="evidence" value="ECO:0007669"/>
    <property type="project" value="TreeGrafter"/>
</dbReference>
<dbReference type="Gene3D" id="3.40.50.2000">
    <property type="entry name" value="Glycogen Phosphorylase B"/>
    <property type="match status" value="2"/>
</dbReference>
<dbReference type="Pfam" id="PF13578">
    <property type="entry name" value="Methyltransf_24"/>
    <property type="match status" value="1"/>
</dbReference>
<keyword evidence="1" id="KW-0808">Transferase</keyword>
<evidence type="ECO:0000259" key="2">
    <source>
        <dbReference type="Pfam" id="PF13439"/>
    </source>
</evidence>
<name>A0A8J7L9V0_9NOST</name>
<dbReference type="SUPFAM" id="SSF53756">
    <property type="entry name" value="UDP-Glycosyltransferase/glycogen phosphorylase"/>
    <property type="match status" value="1"/>
</dbReference>
<dbReference type="AlphaFoldDB" id="A0A8J7L9V0"/>
<dbReference type="GO" id="GO:0008168">
    <property type="term" value="F:methyltransferase activity"/>
    <property type="evidence" value="ECO:0007669"/>
    <property type="project" value="UniProtKB-KW"/>
</dbReference>
<accession>A0A8J7L9V0</accession>
<dbReference type="GO" id="GO:0009103">
    <property type="term" value="P:lipopolysaccharide biosynthetic process"/>
    <property type="evidence" value="ECO:0007669"/>
    <property type="project" value="TreeGrafter"/>
</dbReference>
<feature type="domain" description="Glycosyltransferase subfamily 4-like N-terminal" evidence="2">
    <location>
        <begin position="528"/>
        <end position="675"/>
    </location>
</feature>
<dbReference type="PANTHER" id="PTHR46401:SF2">
    <property type="entry name" value="GLYCOSYLTRANSFERASE WBBK-RELATED"/>
    <property type="match status" value="1"/>
</dbReference>
<dbReference type="Proteomes" id="UP000632766">
    <property type="component" value="Unassembled WGS sequence"/>
</dbReference>
<dbReference type="InterPro" id="IPR029063">
    <property type="entry name" value="SAM-dependent_MTases_sf"/>
</dbReference>
<dbReference type="InterPro" id="IPR008884">
    <property type="entry name" value="TylF_MeTrfase"/>
</dbReference>
<comment type="caution">
    <text evidence="3">The sequence shown here is derived from an EMBL/GenBank/DDBJ whole genome shotgun (WGS) entry which is preliminary data.</text>
</comment>
<dbReference type="Pfam" id="PF05711">
    <property type="entry name" value="TylF"/>
    <property type="match status" value="1"/>
</dbReference>
<keyword evidence="3" id="KW-0489">Methyltransferase</keyword>
<proteinExistence type="predicted"/>
<evidence type="ECO:0000256" key="1">
    <source>
        <dbReference type="ARBA" id="ARBA00022679"/>
    </source>
</evidence>
<reference evidence="3 4" key="1">
    <citation type="journal article" date="2021" name="Int. J. Syst. Evol. Microbiol.">
        <title>Amazonocrinis nigriterrae gen. nov., sp. nov., Atlanticothrix silvestris gen. nov., sp. nov. and Dendronalium phyllosphericum gen. nov., sp. nov., nostocacean cyanobacteria from Brazilian environments.</title>
        <authorList>
            <person name="Alvarenga D.O."/>
            <person name="Andreote A.P.D."/>
            <person name="Branco L.H.Z."/>
            <person name="Delbaje E."/>
            <person name="Cruz R.B."/>
            <person name="Varani A.M."/>
            <person name="Fiore M.F."/>
        </authorList>
    </citation>
    <scope>NUCLEOTIDE SEQUENCE [LARGE SCALE GENOMIC DNA]</scope>
    <source>
        <strain evidence="3 4">CENA67</strain>
    </source>
</reference>
<evidence type="ECO:0000313" key="4">
    <source>
        <dbReference type="Proteomes" id="UP000632766"/>
    </source>
</evidence>
<dbReference type="CDD" id="cd03809">
    <property type="entry name" value="GT4_MtfB-like"/>
    <property type="match status" value="1"/>
</dbReference>
<evidence type="ECO:0000313" key="3">
    <source>
        <dbReference type="EMBL" id="MBH8564818.1"/>
    </source>
</evidence>
<dbReference type="Gene3D" id="3.40.50.150">
    <property type="entry name" value="Vaccinia Virus protein VP39"/>
    <property type="match status" value="2"/>
</dbReference>
<keyword evidence="4" id="KW-1185">Reference proteome</keyword>
<dbReference type="SUPFAM" id="SSF53335">
    <property type="entry name" value="S-adenosyl-L-methionine-dependent methyltransferases"/>
    <property type="match status" value="2"/>
</dbReference>
<organism evidence="3 4">
    <name type="scientific">Amazonocrinis nigriterrae CENA67</name>
    <dbReference type="NCBI Taxonomy" id="2794033"/>
    <lineage>
        <taxon>Bacteria</taxon>
        <taxon>Bacillati</taxon>
        <taxon>Cyanobacteriota</taxon>
        <taxon>Cyanophyceae</taxon>
        <taxon>Nostocales</taxon>
        <taxon>Nostocaceae</taxon>
        <taxon>Amazonocrinis</taxon>
        <taxon>Amazonocrinis nigriterrae</taxon>
    </lineage>
</organism>
<dbReference type="GO" id="GO:0032259">
    <property type="term" value="P:methylation"/>
    <property type="evidence" value="ECO:0007669"/>
    <property type="project" value="UniProtKB-KW"/>
</dbReference>
<dbReference type="Pfam" id="PF13692">
    <property type="entry name" value="Glyco_trans_1_4"/>
    <property type="match status" value="1"/>
</dbReference>
<dbReference type="PANTHER" id="PTHR46401">
    <property type="entry name" value="GLYCOSYLTRANSFERASE WBBK-RELATED"/>
    <property type="match status" value="1"/>
</dbReference>
<dbReference type="InterPro" id="IPR028098">
    <property type="entry name" value="Glyco_trans_4-like_N"/>
</dbReference>
<dbReference type="EMBL" id="JAECZC010000052">
    <property type="protein sequence ID" value="MBH8564818.1"/>
    <property type="molecule type" value="Genomic_DNA"/>
</dbReference>